<comment type="catalytic activity">
    <reaction evidence="2">
        <text>UDP-N-acetyl-alpha-D-glucosamine = UDP-N-acetyl-alpha-D-mannosamine</text>
        <dbReference type="Rhea" id="RHEA:17213"/>
        <dbReference type="ChEBI" id="CHEBI:57705"/>
        <dbReference type="ChEBI" id="CHEBI:68623"/>
        <dbReference type="EC" id="5.1.3.14"/>
    </reaction>
</comment>
<dbReference type="EMBL" id="FXAN01000072">
    <property type="protein sequence ID" value="SMG01316.1"/>
    <property type="molecule type" value="Genomic_DNA"/>
</dbReference>
<evidence type="ECO:0000259" key="6">
    <source>
        <dbReference type="Pfam" id="PF02350"/>
    </source>
</evidence>
<dbReference type="SUPFAM" id="SSF53756">
    <property type="entry name" value="UDP-Glycosyltransferase/glycogen phosphorylase"/>
    <property type="match status" value="1"/>
</dbReference>
<evidence type="ECO:0000256" key="5">
    <source>
        <dbReference type="RuleBase" id="RU003513"/>
    </source>
</evidence>
<dbReference type="Proteomes" id="UP000198460">
    <property type="component" value="Unassembled WGS sequence"/>
</dbReference>
<dbReference type="GO" id="GO:0008761">
    <property type="term" value="F:UDP-N-acetylglucosamine 2-epimerase activity"/>
    <property type="evidence" value="ECO:0007669"/>
    <property type="project" value="UniProtKB-EC"/>
</dbReference>
<protein>
    <recommendedName>
        <fullName evidence="4">UDP-N-acetylglucosamine 2-epimerase (non-hydrolyzing)</fullName>
        <ecNumber evidence="4">5.1.3.14</ecNumber>
    </recommendedName>
</protein>
<dbReference type="PANTHER" id="PTHR43174:SF2">
    <property type="entry name" value="UDP-N-ACETYLGLUCOSAMINE 2-EPIMERASE"/>
    <property type="match status" value="1"/>
</dbReference>
<evidence type="ECO:0000256" key="4">
    <source>
        <dbReference type="ARBA" id="ARBA00038858"/>
    </source>
</evidence>
<keyword evidence="1 5" id="KW-0413">Isomerase</keyword>
<evidence type="ECO:0000256" key="3">
    <source>
        <dbReference type="ARBA" id="ARBA00038209"/>
    </source>
</evidence>
<evidence type="ECO:0000313" key="8">
    <source>
        <dbReference type="Proteomes" id="UP000198460"/>
    </source>
</evidence>
<dbReference type="InterPro" id="IPR003331">
    <property type="entry name" value="UDP_GlcNAc_Epimerase_2_dom"/>
</dbReference>
<dbReference type="AlphaFoldDB" id="A0A238H7J9"/>
<feature type="domain" description="UDP-N-acetylglucosamine 2-epimerase" evidence="6">
    <location>
        <begin position="6"/>
        <end position="344"/>
    </location>
</feature>
<dbReference type="InterPro" id="IPR029767">
    <property type="entry name" value="WecB-like"/>
</dbReference>
<dbReference type="Gene3D" id="3.40.50.2000">
    <property type="entry name" value="Glycogen Phosphorylase B"/>
    <property type="match status" value="2"/>
</dbReference>
<evidence type="ECO:0000256" key="1">
    <source>
        <dbReference type="ARBA" id="ARBA00023235"/>
    </source>
</evidence>
<organism evidence="7 8">
    <name type="scientific">Burkholderia singularis</name>
    <dbReference type="NCBI Taxonomy" id="1503053"/>
    <lineage>
        <taxon>Bacteria</taxon>
        <taxon>Pseudomonadati</taxon>
        <taxon>Pseudomonadota</taxon>
        <taxon>Betaproteobacteria</taxon>
        <taxon>Burkholderiales</taxon>
        <taxon>Burkholderiaceae</taxon>
        <taxon>Burkholderia</taxon>
        <taxon>pseudomallei group</taxon>
    </lineage>
</organism>
<dbReference type="PANTHER" id="PTHR43174">
    <property type="entry name" value="UDP-N-ACETYLGLUCOSAMINE 2-EPIMERASE"/>
    <property type="match status" value="1"/>
</dbReference>
<dbReference type="CDD" id="cd03786">
    <property type="entry name" value="GTB_UDP-GlcNAc_2-Epimerase"/>
    <property type="match status" value="1"/>
</dbReference>
<evidence type="ECO:0000256" key="2">
    <source>
        <dbReference type="ARBA" id="ARBA00036080"/>
    </source>
</evidence>
<proteinExistence type="inferred from homology"/>
<accession>A0A238H7J9</accession>
<dbReference type="NCBIfam" id="TIGR00236">
    <property type="entry name" value="wecB"/>
    <property type="match status" value="1"/>
</dbReference>
<evidence type="ECO:0000313" key="7">
    <source>
        <dbReference type="EMBL" id="SMG01316.1"/>
    </source>
</evidence>
<comment type="similarity">
    <text evidence="3 5">Belongs to the UDP-N-acetylglucosamine 2-epimerase family.</text>
</comment>
<reference evidence="7 8" key="1">
    <citation type="submission" date="2017-04" db="EMBL/GenBank/DDBJ databases">
        <authorList>
            <person name="Afonso C.L."/>
            <person name="Miller P.J."/>
            <person name="Scott M.A."/>
            <person name="Spackman E."/>
            <person name="Goraichik I."/>
            <person name="Dimitrov K.M."/>
            <person name="Suarez D.L."/>
            <person name="Swayne D.E."/>
        </authorList>
    </citation>
    <scope>NUCLEOTIDE SEQUENCE [LARGE SCALE GENOMIC DNA]</scope>
    <source>
        <strain evidence="7">LMG 28154</strain>
    </source>
</reference>
<sequence length="349" mass="37789">MAPVIKALKARTGVNTRVLATAQHRHMLDQIFANFGIAADIDLDVMQPDQSLAALTSRLLMSLDGVLSHERPQLVLAQGDTTTVMSVAIASFYRKIPFGHIEAGLRTGIRNNPFPEEMNRVLVGNLADLHFAPTESARANLLNAGIRDDSIWVTGNTVIDALLDTVKTKPALNIPLDPVKRLLLVTAHRRENFGEPLADICRALATLVEQNDDIQILFPVHPNPNVKQTVHALLGRTPRVFLVPPLDYAPFVAAMQRAHLILSDSGGVQEEAPALAKPVLVLRSQTERPEAVAAGVVKIVGSRSADIVASAQTLLDSDEQYRTVARGVSPYGDGLAAQRIADIVTDRFA</sequence>
<name>A0A238H7J9_9BURK</name>
<dbReference type="EC" id="5.1.3.14" evidence="4"/>
<gene>
    <name evidence="7" type="ORF">BSIN_0532</name>
</gene>
<dbReference type="Pfam" id="PF02350">
    <property type="entry name" value="Epimerase_2"/>
    <property type="match status" value="1"/>
</dbReference>